<feature type="transmembrane region" description="Helical" evidence="1">
    <location>
        <begin position="340"/>
        <end position="357"/>
    </location>
</feature>
<feature type="transmembrane region" description="Helical" evidence="1">
    <location>
        <begin position="103"/>
        <end position="123"/>
    </location>
</feature>
<dbReference type="AlphaFoldDB" id="A0A5A5TY83"/>
<feature type="transmembrane region" description="Helical" evidence="1">
    <location>
        <begin position="231"/>
        <end position="253"/>
    </location>
</feature>
<organism evidence="2 3">
    <name type="scientific">Leuconostoc citreum</name>
    <dbReference type="NCBI Taxonomy" id="33964"/>
    <lineage>
        <taxon>Bacteria</taxon>
        <taxon>Bacillati</taxon>
        <taxon>Bacillota</taxon>
        <taxon>Bacilli</taxon>
        <taxon>Lactobacillales</taxon>
        <taxon>Lactobacillaceae</taxon>
        <taxon>Leuconostoc</taxon>
    </lineage>
</organism>
<keyword evidence="1" id="KW-1133">Transmembrane helix</keyword>
<protein>
    <recommendedName>
        <fullName evidence="4">Cell division protein</fullName>
    </recommendedName>
</protein>
<feature type="transmembrane region" description="Helical" evidence="1">
    <location>
        <begin position="369"/>
        <end position="389"/>
    </location>
</feature>
<reference evidence="2 3" key="1">
    <citation type="submission" date="2019-04" db="EMBL/GenBank/DDBJ databases">
        <title>A pseudo-fructophilic Leuconostoc citreum strain F192-5 isolated from peel of satsuma mandarin: the first report for isolation and characterization of strain-dependent fructophilic-like characteristics.</title>
        <authorList>
            <person name="Maeno S."/>
            <person name="Tanizawa Y."/>
            <person name="Kajikawa A."/>
            <person name="Kanesaki Y."/>
            <person name="Kubota E."/>
            <person name="Arita M."/>
            <person name="Leon D."/>
            <person name="Endo A."/>
        </authorList>
    </citation>
    <scope>NUCLEOTIDE SEQUENCE [LARGE SCALE GENOMIC DNA]</scope>
    <source>
        <strain evidence="2 3">F192-5</strain>
    </source>
</reference>
<feature type="transmembrane region" description="Helical" evidence="1">
    <location>
        <begin position="273"/>
        <end position="294"/>
    </location>
</feature>
<evidence type="ECO:0000313" key="2">
    <source>
        <dbReference type="EMBL" id="GDZ83577.1"/>
    </source>
</evidence>
<evidence type="ECO:0000256" key="1">
    <source>
        <dbReference type="SAM" id="Phobius"/>
    </source>
</evidence>
<evidence type="ECO:0008006" key="4">
    <source>
        <dbReference type="Google" id="ProtNLM"/>
    </source>
</evidence>
<feature type="transmembrane region" description="Helical" evidence="1">
    <location>
        <begin position="545"/>
        <end position="567"/>
    </location>
</feature>
<dbReference type="EMBL" id="BJJW01000005">
    <property type="protein sequence ID" value="GDZ83577.1"/>
    <property type="molecule type" value="Genomic_DNA"/>
</dbReference>
<proteinExistence type="predicted"/>
<dbReference type="RefSeq" id="WP_149334144.1">
    <property type="nucleotide sequence ID" value="NZ_BJJW01000005.1"/>
</dbReference>
<keyword evidence="1" id="KW-0472">Membrane</keyword>
<name>A0A5A5TY83_LEUCI</name>
<evidence type="ECO:0000313" key="3">
    <source>
        <dbReference type="Proteomes" id="UP000323274"/>
    </source>
</evidence>
<comment type="caution">
    <text evidence="2">The sequence shown here is derived from an EMBL/GenBank/DDBJ whole genome shotgun (WGS) entry which is preliminary data.</text>
</comment>
<accession>A0A5A5TY83</accession>
<feature type="transmembrane region" description="Helical" evidence="1">
    <location>
        <begin position="77"/>
        <end position="96"/>
    </location>
</feature>
<feature type="transmembrane region" description="Helical" evidence="1">
    <location>
        <begin position="301"/>
        <end position="320"/>
    </location>
</feature>
<keyword evidence="1" id="KW-0812">Transmembrane</keyword>
<gene>
    <name evidence="2" type="ORF">LCIT_08190</name>
</gene>
<dbReference type="Proteomes" id="UP000323274">
    <property type="component" value="Unassembled WGS sequence"/>
</dbReference>
<feature type="transmembrane region" description="Helical" evidence="1">
    <location>
        <begin position="129"/>
        <end position="148"/>
    </location>
</feature>
<feature type="transmembrane region" description="Helical" evidence="1">
    <location>
        <begin position="190"/>
        <end position="219"/>
    </location>
</feature>
<sequence>MKQAMKKIQWYQAYPYWIILAIALIFALPQLHSRGIYLGADTAFHFNRAFEAMQRLKHLNFHNMTMSLYGFGATGRIVNAFYGPGLGYCFGLILLVTQAWLKFQLITNFILTFGTIALSYWLFNKYSRQPFLSLTVATLLSLTSYWALTYWYQSSGGMPWGMMFLPLVIDAGMQMTSGQKQLVKPIKLGITMAIILECHMLSFVFSVFIISAFFIVALVTTNQKLMLVKQIALAGLISVGLTLGYWIDYLTIIKTQPILSPFIFTSPKALSTNPYQGLAFWLIVLSITLLVACFKQVSRQQWLLLIFGLLFLFIASAPAIVTNHWNDIAFFKIVQFPMRFTLPGLYLLSFFVILSLTQLINTLNLKKQYILAISIGLLLIGGMTIKNTYISNENANQNFWRQDNTLASKLVIPNDESKEASQIQDLLQKRQQQFDKSMHVVNFRAPDYLPGKDEVFSNDKHYQAVVNNLILPSQFKKRINNAGNLEITWYQAHPAKIQVPAVAYRQTVATLNGKQIMPKTGLVGVIDVVGREGENQLILGIKTSLLQTVAYVSPIIVIVILLSYQVISIRKRHNE</sequence>